<dbReference type="EMBL" id="FOOK01000014">
    <property type="protein sequence ID" value="SFG06864.1"/>
    <property type="molecule type" value="Genomic_DNA"/>
</dbReference>
<evidence type="ECO:0000313" key="13">
    <source>
        <dbReference type="Proteomes" id="UP000198661"/>
    </source>
</evidence>
<dbReference type="Pfam" id="PF12911">
    <property type="entry name" value="OppC_N"/>
    <property type="match status" value="1"/>
</dbReference>
<keyword evidence="3" id="KW-1003">Cell membrane</keyword>
<dbReference type="PANTHER" id="PTHR43386:SF24">
    <property type="entry name" value="OLIGOPEPTIDE TRANSPORT SYSTEM PERMEASE PROTEIN AMID"/>
    <property type="match status" value="1"/>
</dbReference>
<evidence type="ECO:0000256" key="4">
    <source>
        <dbReference type="ARBA" id="ARBA00022692"/>
    </source>
</evidence>
<reference evidence="13" key="1">
    <citation type="submission" date="2016-10" db="EMBL/GenBank/DDBJ databases">
        <authorList>
            <person name="Varghese N."/>
            <person name="Submissions S."/>
        </authorList>
    </citation>
    <scope>NUCLEOTIDE SEQUENCE [LARGE SCALE GENOMIC DNA]</scope>
    <source>
        <strain evidence="13">DSM 44945</strain>
    </source>
</reference>
<evidence type="ECO:0000256" key="1">
    <source>
        <dbReference type="ARBA" id="ARBA00004651"/>
    </source>
</evidence>
<feature type="transmembrane region" description="Helical" evidence="10">
    <location>
        <begin position="224"/>
        <end position="254"/>
    </location>
</feature>
<feature type="transmembrane region" description="Helical" evidence="10">
    <location>
        <begin position="278"/>
        <end position="299"/>
    </location>
</feature>
<keyword evidence="4 10" id="KW-0812">Transmembrane</keyword>
<dbReference type="SUPFAM" id="SSF161098">
    <property type="entry name" value="MetI-like"/>
    <property type="match status" value="1"/>
</dbReference>
<evidence type="ECO:0000256" key="7">
    <source>
        <dbReference type="ARBA" id="ARBA00022989"/>
    </source>
</evidence>
<dbReference type="STRING" id="201973.SAMN04488025_11452"/>
<proteinExistence type="inferred from homology"/>
<evidence type="ECO:0000256" key="8">
    <source>
        <dbReference type="ARBA" id="ARBA00023136"/>
    </source>
</evidence>
<dbReference type="PANTHER" id="PTHR43386">
    <property type="entry name" value="OLIGOPEPTIDE TRANSPORT SYSTEM PERMEASE PROTEIN APPC"/>
    <property type="match status" value="1"/>
</dbReference>
<dbReference type="InterPro" id="IPR050366">
    <property type="entry name" value="BP-dependent_transpt_permease"/>
</dbReference>
<dbReference type="InterPro" id="IPR035906">
    <property type="entry name" value="MetI-like_sf"/>
</dbReference>
<name>A0A1I2NSG7_9BACL</name>
<evidence type="ECO:0000256" key="3">
    <source>
        <dbReference type="ARBA" id="ARBA00022475"/>
    </source>
</evidence>
<feature type="transmembrane region" description="Helical" evidence="10">
    <location>
        <begin position="47"/>
        <end position="67"/>
    </location>
</feature>
<dbReference type="GO" id="GO:0015833">
    <property type="term" value="P:peptide transport"/>
    <property type="evidence" value="ECO:0007669"/>
    <property type="project" value="UniProtKB-KW"/>
</dbReference>
<feature type="transmembrane region" description="Helical" evidence="10">
    <location>
        <begin position="170"/>
        <end position="189"/>
    </location>
</feature>
<dbReference type="GO" id="GO:0055085">
    <property type="term" value="P:transmembrane transport"/>
    <property type="evidence" value="ECO:0007669"/>
    <property type="project" value="InterPro"/>
</dbReference>
<sequence>MGPAKITPDLFEPLPLARTVPGRAVSRRRRAGFWRDALRRFVRNKGALIGFFLLLVIVGMTFVAPALSPHDPYEQKLEAQNRPPDGTHFFGTDQFGRDLWTRTWHGAGISLKIGLLAALIDLVVGVSFGGISGYFGGRIDLVMQRILEVMYSIPSLIVLILLMMWFEPGIVTIAVAIALTGWVPMARVVRGQMLQLKSREFVLAARTLGAGHLRMLTRHLLPNAAGAIIVTVTLTIPSAIFLEAVLSFIGLGMAPPEPSLGLLLYDSYQLIRFFPHQILYPCLVLSLLILSFNLLGDGLRDALDPKLRR</sequence>
<feature type="transmembrane region" description="Helical" evidence="10">
    <location>
        <begin position="146"/>
        <end position="164"/>
    </location>
</feature>
<keyword evidence="13" id="KW-1185">Reference proteome</keyword>
<dbReference type="InterPro" id="IPR025966">
    <property type="entry name" value="OppC_N"/>
</dbReference>
<feature type="transmembrane region" description="Helical" evidence="10">
    <location>
        <begin position="113"/>
        <end position="134"/>
    </location>
</feature>
<keyword evidence="5" id="KW-0571">Peptide transport</keyword>
<comment type="subcellular location">
    <subcellularLocation>
        <location evidence="1 10">Cell membrane</location>
        <topology evidence="1 10">Multi-pass membrane protein</topology>
    </subcellularLocation>
</comment>
<dbReference type="OrthoDB" id="9797472at2"/>
<evidence type="ECO:0000313" key="12">
    <source>
        <dbReference type="EMBL" id="SFG06864.1"/>
    </source>
</evidence>
<dbReference type="GO" id="GO:0005886">
    <property type="term" value="C:plasma membrane"/>
    <property type="evidence" value="ECO:0007669"/>
    <property type="project" value="UniProtKB-SubCell"/>
</dbReference>
<dbReference type="Proteomes" id="UP000198661">
    <property type="component" value="Unassembled WGS sequence"/>
</dbReference>
<dbReference type="InterPro" id="IPR000515">
    <property type="entry name" value="MetI-like"/>
</dbReference>
<dbReference type="RefSeq" id="WP_092038270.1">
    <property type="nucleotide sequence ID" value="NZ_FOOK01000014.1"/>
</dbReference>
<evidence type="ECO:0000256" key="2">
    <source>
        <dbReference type="ARBA" id="ARBA00022448"/>
    </source>
</evidence>
<dbReference type="CDD" id="cd06261">
    <property type="entry name" value="TM_PBP2"/>
    <property type="match status" value="1"/>
</dbReference>
<dbReference type="PROSITE" id="PS50928">
    <property type="entry name" value="ABC_TM1"/>
    <property type="match status" value="1"/>
</dbReference>
<comment type="similarity">
    <text evidence="9">Belongs to the binding-protein-dependent transport system permease family. OppBC subfamily.</text>
</comment>
<keyword evidence="7 10" id="KW-1133">Transmembrane helix</keyword>
<protein>
    <submittedName>
        <fullName evidence="12">Oligopeptide transport system permease protein</fullName>
    </submittedName>
</protein>
<gene>
    <name evidence="12" type="ORF">SAMN04488025_11452</name>
</gene>
<evidence type="ECO:0000259" key="11">
    <source>
        <dbReference type="PROSITE" id="PS50928"/>
    </source>
</evidence>
<dbReference type="AlphaFoldDB" id="A0A1I2NSG7"/>
<dbReference type="GO" id="GO:0015031">
    <property type="term" value="P:protein transport"/>
    <property type="evidence" value="ECO:0007669"/>
    <property type="project" value="UniProtKB-KW"/>
</dbReference>
<dbReference type="Pfam" id="PF00528">
    <property type="entry name" value="BPD_transp_1"/>
    <property type="match status" value="1"/>
</dbReference>
<organism evidence="12 13">
    <name type="scientific">Planifilum fulgidum</name>
    <dbReference type="NCBI Taxonomy" id="201973"/>
    <lineage>
        <taxon>Bacteria</taxon>
        <taxon>Bacillati</taxon>
        <taxon>Bacillota</taxon>
        <taxon>Bacilli</taxon>
        <taxon>Bacillales</taxon>
        <taxon>Thermoactinomycetaceae</taxon>
        <taxon>Planifilum</taxon>
    </lineage>
</organism>
<keyword evidence="6" id="KW-0653">Protein transport</keyword>
<dbReference type="Gene3D" id="1.10.3720.10">
    <property type="entry name" value="MetI-like"/>
    <property type="match status" value="1"/>
</dbReference>
<evidence type="ECO:0000256" key="6">
    <source>
        <dbReference type="ARBA" id="ARBA00022927"/>
    </source>
</evidence>
<keyword evidence="8 10" id="KW-0472">Membrane</keyword>
<accession>A0A1I2NSG7</accession>
<feature type="domain" description="ABC transmembrane type-1" evidence="11">
    <location>
        <begin position="107"/>
        <end position="296"/>
    </location>
</feature>
<keyword evidence="2 10" id="KW-0813">Transport</keyword>
<evidence type="ECO:0000256" key="10">
    <source>
        <dbReference type="RuleBase" id="RU363032"/>
    </source>
</evidence>
<evidence type="ECO:0000256" key="5">
    <source>
        <dbReference type="ARBA" id="ARBA00022856"/>
    </source>
</evidence>
<evidence type="ECO:0000256" key="9">
    <source>
        <dbReference type="ARBA" id="ARBA00024202"/>
    </source>
</evidence>